<name>A0AAD1C999_STRIT</name>
<dbReference type="SUPFAM" id="SSF52540">
    <property type="entry name" value="P-loop containing nucleoside triphosphate hydrolases"/>
    <property type="match status" value="1"/>
</dbReference>
<keyword evidence="1" id="KW-0418">Kinase</keyword>
<evidence type="ECO:0000313" key="1">
    <source>
        <dbReference type="EMBL" id="BAW17705.1"/>
    </source>
</evidence>
<dbReference type="AlphaFoldDB" id="A0AAD1C999"/>
<proteinExistence type="predicted"/>
<protein>
    <submittedName>
        <fullName evidence="1">Deoxyribonucleoside kinase</fullName>
    </submittedName>
</protein>
<gene>
    <name evidence="1" type="ORF">SITYG_17280</name>
</gene>
<keyword evidence="1" id="KW-0808">Transferase</keyword>
<sequence>MIILAGMIGVGKTTYTYRLAEELGTQPFFEPVEENSI</sequence>
<dbReference type="Proteomes" id="UP000217792">
    <property type="component" value="Chromosome"/>
</dbReference>
<evidence type="ECO:0000313" key="2">
    <source>
        <dbReference type="Proteomes" id="UP000217792"/>
    </source>
</evidence>
<dbReference type="EMBL" id="AP014880">
    <property type="protein sequence ID" value="BAW17705.1"/>
    <property type="molecule type" value="Genomic_DNA"/>
</dbReference>
<reference evidence="1 2" key="1">
    <citation type="journal article" date="2017" name="Infect. Immun.">
        <title>Characterization of the Pathogenicity of Streptococcus intermedius TYG1620 Isolated from a Human Brain Abscess Based on the Complete Genome Sequence with Transcriptome Analysis and Transposon Mutagenesis in a Murine Subcutaneous Abscess Model.</title>
        <authorList>
            <person name="Hasegawa N."/>
            <person name="Sekizuka T."/>
            <person name="Sugi Y."/>
            <person name="Kawakami N."/>
            <person name="Ogasawara Y."/>
            <person name="Kato K."/>
            <person name="Yamashita A."/>
            <person name="Takeuchi F."/>
            <person name="Kuroda M."/>
        </authorList>
    </citation>
    <scope>NUCLEOTIDE SEQUENCE [LARGE SCALE GENOMIC DNA]</scope>
    <source>
        <strain evidence="1 2">TYG1620</strain>
    </source>
</reference>
<dbReference type="Gene3D" id="3.40.50.300">
    <property type="entry name" value="P-loop containing nucleotide triphosphate hydrolases"/>
    <property type="match status" value="1"/>
</dbReference>
<organism evidence="1 2">
    <name type="scientific">Streptococcus intermedius</name>
    <dbReference type="NCBI Taxonomy" id="1338"/>
    <lineage>
        <taxon>Bacteria</taxon>
        <taxon>Bacillati</taxon>
        <taxon>Bacillota</taxon>
        <taxon>Bacilli</taxon>
        <taxon>Lactobacillales</taxon>
        <taxon>Streptococcaceae</taxon>
        <taxon>Streptococcus</taxon>
        <taxon>Streptococcus anginosus group</taxon>
    </lineage>
</organism>
<dbReference type="GO" id="GO:0016301">
    <property type="term" value="F:kinase activity"/>
    <property type="evidence" value="ECO:0007669"/>
    <property type="project" value="UniProtKB-KW"/>
</dbReference>
<dbReference type="InterPro" id="IPR027417">
    <property type="entry name" value="P-loop_NTPase"/>
</dbReference>
<accession>A0AAD1C999</accession>